<evidence type="ECO:0000256" key="2">
    <source>
        <dbReference type="SAM" id="Phobius"/>
    </source>
</evidence>
<dbReference type="PROSITE" id="PS51406">
    <property type="entry name" value="FIBRINOGEN_C_2"/>
    <property type="match status" value="1"/>
</dbReference>
<name>A0A368HAA8_ANCCA</name>
<dbReference type="PANTHER" id="PTHR19143">
    <property type="entry name" value="FIBRINOGEN/TENASCIN/ANGIOPOEITIN"/>
    <property type="match status" value="1"/>
</dbReference>
<dbReference type="Proteomes" id="UP000252519">
    <property type="component" value="Unassembled WGS sequence"/>
</dbReference>
<dbReference type="InterPro" id="IPR050373">
    <property type="entry name" value="Fibrinogen_C-term_domain"/>
</dbReference>
<evidence type="ECO:0000256" key="1">
    <source>
        <dbReference type="SAM" id="MobiDB-lite"/>
    </source>
</evidence>
<sequence length="476" mass="53582">MRKYSSDVKTNGKDTSELDPCLAARSRVKKSFCGRWKKWITIAVLLFILLLAITVGFLVFFLSPWKEDKPTMEYVHHEIQVPQSDYDVEDIEAQELTGSRPLQYNRHKPYKNDKNMVFQSFDRKEPAHNSREEFARDQRMPPHLGNPILVEVITTTSTATTVTYSDFATKTTAAKSVTPPPVRLQPPMTSTTTTTSTTTATTTRPPLKILPAEPEQSDYDEHADAPNKPVTLMSTEVKKDCSAHLKDGGTSGVYLISPDGADAFQAYCDQETVGGGWTVIQRRISKSVYFYNRTWQQYEEGFGNLEGSHWLGLSKIYRLAPHEGDNWILRIELHGDYCSGGRGCLNEKDGYWWAEWPFKLSDASTGYVLDLGTATAGNLTVPGTQGLLEKFNSGRAFTTIDRDNDPVKTLNCAQFRNFGGWWHGDCGFVALNGIYGDSVPTLRYMVYTYIDSRAGHKKYFIHPKKSIMMIRPGSSL</sequence>
<keyword evidence="5" id="KW-1185">Reference proteome</keyword>
<dbReference type="OrthoDB" id="7972392at2759"/>
<dbReference type="STRING" id="29170.A0A368HAA8"/>
<keyword evidence="2" id="KW-1133">Transmembrane helix</keyword>
<keyword evidence="2" id="KW-0812">Transmembrane</keyword>
<feature type="transmembrane region" description="Helical" evidence="2">
    <location>
        <begin position="39"/>
        <end position="62"/>
    </location>
</feature>
<evidence type="ECO:0000259" key="3">
    <source>
        <dbReference type="PROSITE" id="PS51406"/>
    </source>
</evidence>
<comment type="caution">
    <text evidence="4">The sequence shown here is derived from an EMBL/GenBank/DDBJ whole genome shotgun (WGS) entry which is preliminary data.</text>
</comment>
<evidence type="ECO:0000313" key="4">
    <source>
        <dbReference type="EMBL" id="RCN53542.1"/>
    </source>
</evidence>
<accession>A0A368HAA8</accession>
<proteinExistence type="predicted"/>
<dbReference type="PANTHER" id="PTHR19143:SF444">
    <property type="entry name" value="PROTEIN SCABROUS"/>
    <property type="match status" value="1"/>
</dbReference>
<feature type="compositionally biased region" description="Low complexity" evidence="1">
    <location>
        <begin position="189"/>
        <end position="203"/>
    </location>
</feature>
<dbReference type="SMART" id="SM00186">
    <property type="entry name" value="FBG"/>
    <property type="match status" value="1"/>
</dbReference>
<dbReference type="NCBIfam" id="NF040941">
    <property type="entry name" value="GGGWT_bact"/>
    <property type="match status" value="1"/>
</dbReference>
<dbReference type="Pfam" id="PF00147">
    <property type="entry name" value="Fibrinogen_C"/>
    <property type="match status" value="1"/>
</dbReference>
<dbReference type="GO" id="GO:0005615">
    <property type="term" value="C:extracellular space"/>
    <property type="evidence" value="ECO:0007669"/>
    <property type="project" value="TreeGrafter"/>
</dbReference>
<dbReference type="EMBL" id="JOJR01000001">
    <property type="protein sequence ID" value="RCN53542.1"/>
    <property type="molecule type" value="Genomic_DNA"/>
</dbReference>
<dbReference type="InterPro" id="IPR014716">
    <property type="entry name" value="Fibrinogen_a/b/g_C_1"/>
</dbReference>
<feature type="domain" description="Fibrinogen C-terminal" evidence="3">
    <location>
        <begin position="232"/>
        <end position="474"/>
    </location>
</feature>
<dbReference type="AlphaFoldDB" id="A0A368HAA8"/>
<dbReference type="Gene3D" id="3.90.215.10">
    <property type="entry name" value="Gamma Fibrinogen, chain A, domain 1"/>
    <property type="match status" value="1"/>
</dbReference>
<reference evidence="4 5" key="1">
    <citation type="submission" date="2014-10" db="EMBL/GenBank/DDBJ databases">
        <title>Draft genome of the hookworm Ancylostoma caninum.</title>
        <authorList>
            <person name="Mitreva M."/>
        </authorList>
    </citation>
    <scope>NUCLEOTIDE SEQUENCE [LARGE SCALE GENOMIC DNA]</scope>
    <source>
        <strain evidence="4 5">Baltimore</strain>
    </source>
</reference>
<evidence type="ECO:0000313" key="5">
    <source>
        <dbReference type="Proteomes" id="UP000252519"/>
    </source>
</evidence>
<protein>
    <recommendedName>
        <fullName evidence="3">Fibrinogen C-terminal domain-containing protein</fullName>
    </recommendedName>
</protein>
<dbReference type="SUPFAM" id="SSF56496">
    <property type="entry name" value="Fibrinogen C-terminal domain-like"/>
    <property type="match status" value="1"/>
</dbReference>
<organism evidence="4 5">
    <name type="scientific">Ancylostoma caninum</name>
    <name type="common">Dog hookworm</name>
    <dbReference type="NCBI Taxonomy" id="29170"/>
    <lineage>
        <taxon>Eukaryota</taxon>
        <taxon>Metazoa</taxon>
        <taxon>Ecdysozoa</taxon>
        <taxon>Nematoda</taxon>
        <taxon>Chromadorea</taxon>
        <taxon>Rhabditida</taxon>
        <taxon>Rhabditina</taxon>
        <taxon>Rhabditomorpha</taxon>
        <taxon>Strongyloidea</taxon>
        <taxon>Ancylostomatidae</taxon>
        <taxon>Ancylostomatinae</taxon>
        <taxon>Ancylostoma</taxon>
    </lineage>
</organism>
<dbReference type="InterPro" id="IPR002181">
    <property type="entry name" value="Fibrinogen_a/b/g_C_dom"/>
</dbReference>
<dbReference type="InterPro" id="IPR036056">
    <property type="entry name" value="Fibrinogen-like_C"/>
</dbReference>
<gene>
    <name evidence="4" type="ORF">ANCCAN_00035</name>
</gene>
<feature type="region of interest" description="Disordered" evidence="1">
    <location>
        <begin position="175"/>
        <end position="222"/>
    </location>
</feature>
<keyword evidence="2" id="KW-0472">Membrane</keyword>